<feature type="region of interest" description="Disordered" evidence="1">
    <location>
        <begin position="1"/>
        <end position="51"/>
    </location>
</feature>
<reference evidence="2 3" key="1">
    <citation type="journal article" date="2012" name="Eukaryot. Cell">
        <title>Genome sequence of the fungus Glarea lozoyensis: the first genome sequence of a species from the Helotiaceae family.</title>
        <authorList>
            <person name="Youssar L."/>
            <person name="Gruening B.A."/>
            <person name="Erxleben A."/>
            <person name="Guenther S."/>
            <person name="Huettel W."/>
        </authorList>
    </citation>
    <scope>NUCLEOTIDE SEQUENCE [LARGE SCALE GENOMIC DNA]</scope>
    <source>
        <strain evidence="3">ATCC 74030 / MF5533</strain>
    </source>
</reference>
<gene>
    <name evidence="2" type="ORF">M7I_6039</name>
</gene>
<evidence type="ECO:0000256" key="1">
    <source>
        <dbReference type="SAM" id="MobiDB-lite"/>
    </source>
</evidence>
<name>H0ETH6_GLAL7</name>
<dbReference type="AlphaFoldDB" id="H0ETH6"/>
<organism evidence="2 3">
    <name type="scientific">Glarea lozoyensis (strain ATCC 74030 / MF5533)</name>
    <dbReference type="NCBI Taxonomy" id="1104152"/>
    <lineage>
        <taxon>Eukaryota</taxon>
        <taxon>Fungi</taxon>
        <taxon>Dikarya</taxon>
        <taxon>Ascomycota</taxon>
        <taxon>Pezizomycotina</taxon>
        <taxon>Leotiomycetes</taxon>
        <taxon>Helotiales</taxon>
        <taxon>Helotiaceae</taxon>
        <taxon>Glarea</taxon>
    </lineage>
</organism>
<evidence type="ECO:0000313" key="3">
    <source>
        <dbReference type="Proteomes" id="UP000005446"/>
    </source>
</evidence>
<dbReference type="InParanoid" id="H0ETH6"/>
<proteinExistence type="predicted"/>
<evidence type="ECO:0000313" key="2">
    <source>
        <dbReference type="EMBL" id="EHK98167.1"/>
    </source>
</evidence>
<sequence length="51" mass="5720">MRQVKHLSIALPSSLKPPRGELPPHILEEGREYRSVPPKTTALPAHPIFPE</sequence>
<comment type="caution">
    <text evidence="2">The sequence shown here is derived from an EMBL/GenBank/DDBJ whole genome shotgun (WGS) entry which is preliminary data.</text>
</comment>
<dbReference type="EMBL" id="AGUE01000163">
    <property type="protein sequence ID" value="EHK98167.1"/>
    <property type="molecule type" value="Genomic_DNA"/>
</dbReference>
<protein>
    <submittedName>
        <fullName evidence="2">Uncharacterized protein</fullName>
    </submittedName>
</protein>
<dbReference type="HOGENOM" id="CLU_3106539_0_0_1"/>
<keyword evidence="3" id="KW-1185">Reference proteome</keyword>
<accession>H0ETH6</accession>
<dbReference type="Proteomes" id="UP000005446">
    <property type="component" value="Unassembled WGS sequence"/>
</dbReference>